<name>A0A2J8HPV2_VIBDI</name>
<evidence type="ECO:0000256" key="3">
    <source>
        <dbReference type="ARBA" id="ARBA00022692"/>
    </source>
</evidence>
<feature type="transmembrane region" description="Helical" evidence="6">
    <location>
        <begin position="14"/>
        <end position="36"/>
    </location>
</feature>
<evidence type="ECO:0000256" key="2">
    <source>
        <dbReference type="ARBA" id="ARBA00022475"/>
    </source>
</evidence>
<comment type="subcellular location">
    <subcellularLocation>
        <location evidence="1">Cell membrane</location>
        <topology evidence="1">Multi-pass membrane protein</topology>
    </subcellularLocation>
</comment>
<feature type="transmembrane region" description="Helical" evidence="6">
    <location>
        <begin position="156"/>
        <end position="177"/>
    </location>
</feature>
<evidence type="ECO:0000313" key="7">
    <source>
        <dbReference type="EMBL" id="PNI00302.1"/>
    </source>
</evidence>
<dbReference type="EMBL" id="POSK01000036">
    <property type="protein sequence ID" value="PNI00302.1"/>
    <property type="molecule type" value="Genomic_DNA"/>
</dbReference>
<dbReference type="PANTHER" id="PTHR30086:SF20">
    <property type="entry name" value="ARGININE EXPORTER PROTEIN ARGO-RELATED"/>
    <property type="match status" value="1"/>
</dbReference>
<proteinExistence type="predicted"/>
<dbReference type="PANTHER" id="PTHR30086">
    <property type="entry name" value="ARGININE EXPORTER PROTEIN ARGO"/>
    <property type="match status" value="1"/>
</dbReference>
<feature type="transmembrane region" description="Helical" evidence="6">
    <location>
        <begin position="48"/>
        <end position="74"/>
    </location>
</feature>
<dbReference type="AlphaFoldDB" id="A0A2J8HPV2"/>
<gene>
    <name evidence="7" type="ORF">C1N32_21545</name>
</gene>
<dbReference type="GO" id="GO:0005886">
    <property type="term" value="C:plasma membrane"/>
    <property type="evidence" value="ECO:0007669"/>
    <property type="project" value="UniProtKB-SubCell"/>
</dbReference>
<keyword evidence="5 6" id="KW-0472">Membrane</keyword>
<organism evidence="7 8">
    <name type="scientific">Vibrio diazotrophicus</name>
    <dbReference type="NCBI Taxonomy" id="685"/>
    <lineage>
        <taxon>Bacteria</taxon>
        <taxon>Pseudomonadati</taxon>
        <taxon>Pseudomonadota</taxon>
        <taxon>Gammaproteobacteria</taxon>
        <taxon>Vibrionales</taxon>
        <taxon>Vibrionaceae</taxon>
        <taxon>Vibrio</taxon>
    </lineage>
</organism>
<evidence type="ECO:0000256" key="6">
    <source>
        <dbReference type="SAM" id="Phobius"/>
    </source>
</evidence>
<dbReference type="Proteomes" id="UP000236449">
    <property type="component" value="Unassembled WGS sequence"/>
</dbReference>
<dbReference type="OrthoDB" id="5638726at2"/>
<accession>A0A2J8HPV2</accession>
<feature type="transmembrane region" description="Helical" evidence="6">
    <location>
        <begin position="189"/>
        <end position="209"/>
    </location>
</feature>
<sequence length="217" mass="23720">MLQNQLRFDVLNTLLTGAVVSGSLIVAIGSQNAFLLKCGLKKQYALSVATICFLGDILLISTGVLGIGTLLYKAPLWEDILTLGGVAFLFWYGYQSAKSAWRGSSHLELENSDIGQSWLKAVLMAMAITFLNPHVYLDTVVILGGVTAQMEPDDKLLFVIGALVASGVWFYGLAYLANKLIPLFRKPRTWRILDSVISCIMFGIALKLATPLLSQYI</sequence>
<dbReference type="GO" id="GO:0015171">
    <property type="term" value="F:amino acid transmembrane transporter activity"/>
    <property type="evidence" value="ECO:0007669"/>
    <property type="project" value="TreeGrafter"/>
</dbReference>
<keyword evidence="4 6" id="KW-1133">Transmembrane helix</keyword>
<keyword evidence="2" id="KW-1003">Cell membrane</keyword>
<dbReference type="Pfam" id="PF01810">
    <property type="entry name" value="LysE"/>
    <property type="match status" value="1"/>
</dbReference>
<evidence type="ECO:0000256" key="1">
    <source>
        <dbReference type="ARBA" id="ARBA00004651"/>
    </source>
</evidence>
<feature type="transmembrane region" description="Helical" evidence="6">
    <location>
        <begin position="80"/>
        <end position="97"/>
    </location>
</feature>
<protein>
    <submittedName>
        <fullName evidence="7">Amino acid transporter</fullName>
    </submittedName>
</protein>
<feature type="transmembrane region" description="Helical" evidence="6">
    <location>
        <begin position="118"/>
        <end position="136"/>
    </location>
</feature>
<evidence type="ECO:0000256" key="4">
    <source>
        <dbReference type="ARBA" id="ARBA00022989"/>
    </source>
</evidence>
<comment type="caution">
    <text evidence="7">The sequence shown here is derived from an EMBL/GenBank/DDBJ whole genome shotgun (WGS) entry which is preliminary data.</text>
</comment>
<dbReference type="InterPro" id="IPR001123">
    <property type="entry name" value="LeuE-type"/>
</dbReference>
<evidence type="ECO:0000256" key="5">
    <source>
        <dbReference type="ARBA" id="ARBA00023136"/>
    </source>
</evidence>
<reference evidence="7 8" key="1">
    <citation type="submission" date="2018-01" db="EMBL/GenBank/DDBJ databases">
        <title>Draft genome sequences of six Vibrio diazotrophicus strains isolated from deep-sea sediments of the Baltic Sea.</title>
        <authorList>
            <person name="Castillo D."/>
            <person name="Vandieken V."/>
            <person name="Chiang O."/>
            <person name="Middelboe M."/>
        </authorList>
    </citation>
    <scope>NUCLEOTIDE SEQUENCE [LARGE SCALE GENOMIC DNA]</scope>
    <source>
        <strain evidence="7 8">60.27F</strain>
    </source>
</reference>
<keyword evidence="3 6" id="KW-0812">Transmembrane</keyword>
<evidence type="ECO:0000313" key="8">
    <source>
        <dbReference type="Proteomes" id="UP000236449"/>
    </source>
</evidence>